<proteinExistence type="predicted"/>
<comment type="caution">
    <text evidence="1">The sequence shown here is derived from an EMBL/GenBank/DDBJ whole genome shotgun (WGS) entry which is preliminary data.</text>
</comment>
<keyword evidence="2" id="KW-1185">Reference proteome</keyword>
<accession>A0A2P5F9P0</accession>
<reference evidence="2" key="1">
    <citation type="submission" date="2016-06" db="EMBL/GenBank/DDBJ databases">
        <title>Parallel loss of symbiosis genes in relatives of nitrogen-fixing non-legume Parasponia.</title>
        <authorList>
            <person name="Van Velzen R."/>
            <person name="Holmer R."/>
            <person name="Bu F."/>
            <person name="Rutten L."/>
            <person name="Van Zeijl A."/>
            <person name="Liu W."/>
            <person name="Santuari L."/>
            <person name="Cao Q."/>
            <person name="Sharma T."/>
            <person name="Shen D."/>
            <person name="Roswanjaya Y."/>
            <person name="Wardhani T."/>
            <person name="Kalhor M.S."/>
            <person name="Jansen J."/>
            <person name="Van den Hoogen J."/>
            <person name="Gungor B."/>
            <person name="Hartog M."/>
            <person name="Hontelez J."/>
            <person name="Verver J."/>
            <person name="Yang W.-C."/>
            <person name="Schijlen E."/>
            <person name="Repin R."/>
            <person name="Schilthuizen M."/>
            <person name="Schranz E."/>
            <person name="Heidstra R."/>
            <person name="Miyata K."/>
            <person name="Fedorova E."/>
            <person name="Kohlen W."/>
            <person name="Bisseling T."/>
            <person name="Smit S."/>
            <person name="Geurts R."/>
        </authorList>
    </citation>
    <scope>NUCLEOTIDE SEQUENCE [LARGE SCALE GENOMIC DNA]</scope>
    <source>
        <strain evidence="2">cv. RG33-2</strain>
    </source>
</reference>
<name>A0A2P5F9P0_TREOI</name>
<organism evidence="1 2">
    <name type="scientific">Trema orientale</name>
    <name type="common">Charcoal tree</name>
    <name type="synonym">Celtis orientalis</name>
    <dbReference type="NCBI Taxonomy" id="63057"/>
    <lineage>
        <taxon>Eukaryota</taxon>
        <taxon>Viridiplantae</taxon>
        <taxon>Streptophyta</taxon>
        <taxon>Embryophyta</taxon>
        <taxon>Tracheophyta</taxon>
        <taxon>Spermatophyta</taxon>
        <taxon>Magnoliopsida</taxon>
        <taxon>eudicotyledons</taxon>
        <taxon>Gunneridae</taxon>
        <taxon>Pentapetalae</taxon>
        <taxon>rosids</taxon>
        <taxon>fabids</taxon>
        <taxon>Rosales</taxon>
        <taxon>Cannabaceae</taxon>
        <taxon>Trema</taxon>
    </lineage>
</organism>
<sequence>MEGAGIDEVDEAGAAVELGEEESGVGLGLRGFDPLEAGSDGATLAAPSPEDSASIAAQSHGILIFVWEVRKWEGKCGKKNWIWGLGFGFGFGVEVEVEVEDLRMRWVFVEEITRKRRTWVCNWGGAGGFPRKR</sequence>
<dbReference type="InParanoid" id="A0A2P5F9P0"/>
<gene>
    <name evidence="1" type="ORF">TorRG33x02_097470</name>
</gene>
<dbReference type="OrthoDB" id="10427771at2759"/>
<evidence type="ECO:0000313" key="2">
    <source>
        <dbReference type="Proteomes" id="UP000237000"/>
    </source>
</evidence>
<dbReference type="Proteomes" id="UP000237000">
    <property type="component" value="Unassembled WGS sequence"/>
</dbReference>
<protein>
    <submittedName>
        <fullName evidence="1">Uncharacterized protein</fullName>
    </submittedName>
</protein>
<evidence type="ECO:0000313" key="1">
    <source>
        <dbReference type="EMBL" id="PON94500.1"/>
    </source>
</evidence>
<feature type="non-terminal residue" evidence="1">
    <location>
        <position position="133"/>
    </location>
</feature>
<dbReference type="AlphaFoldDB" id="A0A2P5F9P0"/>
<dbReference type="EMBL" id="JXTC01000051">
    <property type="protein sequence ID" value="PON94500.1"/>
    <property type="molecule type" value="Genomic_DNA"/>
</dbReference>